<protein>
    <submittedName>
        <fullName evidence="1">Uncharacterized protein</fullName>
    </submittedName>
</protein>
<dbReference type="EMBL" id="JAABOQ010000003">
    <property type="protein sequence ID" value="NER17271.1"/>
    <property type="molecule type" value="Genomic_DNA"/>
</dbReference>
<sequence length="164" mass="19310">MSNHRKNRAKKHLDILLSDFMDVVDYLQNQNKSQRHKRAKSLLISYIADLNTHYPSLLRKVLEHKTLSGIQLKLEQLYYFHIQSLCTSNSFHCLIKLFIKGHDNMVAMIDLINDDQWDLHLKTTSTSYKYLTVEDIFCLLIPNDFESQCLEIIRIIETKNTTPN</sequence>
<comment type="caution">
    <text evidence="1">The sequence shown here is derived from an EMBL/GenBank/DDBJ whole genome shotgun (WGS) entry which is preliminary data.</text>
</comment>
<dbReference type="Proteomes" id="UP000474296">
    <property type="component" value="Unassembled WGS sequence"/>
</dbReference>
<accession>A0A6M0CHD6</accession>
<proteinExistence type="predicted"/>
<evidence type="ECO:0000313" key="2">
    <source>
        <dbReference type="Proteomes" id="UP000474296"/>
    </source>
</evidence>
<dbReference type="AlphaFoldDB" id="A0A6M0CHD6"/>
<dbReference type="RefSeq" id="WP_164031594.1">
    <property type="nucleotide sequence ID" value="NZ_JAABOQ010000003.1"/>
</dbReference>
<keyword evidence="2" id="KW-1185">Reference proteome</keyword>
<organism evidence="1 2">
    <name type="scientific">Spongiivirga citrea</name>
    <dbReference type="NCBI Taxonomy" id="1481457"/>
    <lineage>
        <taxon>Bacteria</taxon>
        <taxon>Pseudomonadati</taxon>
        <taxon>Bacteroidota</taxon>
        <taxon>Flavobacteriia</taxon>
        <taxon>Flavobacteriales</taxon>
        <taxon>Flavobacteriaceae</taxon>
        <taxon>Spongiivirga</taxon>
    </lineage>
</organism>
<name>A0A6M0CHD6_9FLAO</name>
<gene>
    <name evidence="1" type="ORF">GWK10_08615</name>
</gene>
<reference evidence="1 2" key="1">
    <citation type="submission" date="2020-01" db="EMBL/GenBank/DDBJ databases">
        <title>Spongiivirga citrea KCTC 32990T.</title>
        <authorList>
            <person name="Wang G."/>
        </authorList>
    </citation>
    <scope>NUCLEOTIDE SEQUENCE [LARGE SCALE GENOMIC DNA]</scope>
    <source>
        <strain evidence="1 2">KCTC 32990</strain>
    </source>
</reference>
<evidence type="ECO:0000313" key="1">
    <source>
        <dbReference type="EMBL" id="NER17271.1"/>
    </source>
</evidence>